<keyword evidence="3" id="KW-1185">Reference proteome</keyword>
<proteinExistence type="predicted"/>
<comment type="caution">
    <text evidence="2">The sequence shown here is derived from an EMBL/GenBank/DDBJ whole genome shotgun (WGS) entry which is preliminary data.</text>
</comment>
<evidence type="ECO:0000256" key="1">
    <source>
        <dbReference type="SAM" id="MobiDB-lite"/>
    </source>
</evidence>
<reference evidence="2 3" key="1">
    <citation type="journal article" date="2013" name="Genome Biol. Evol.">
        <title>Genomes of Stigonematalean cyanobacteria (subsection V) and the evolution of oxygenic photosynthesis from prokaryotes to plastids.</title>
        <authorList>
            <person name="Dagan T."/>
            <person name="Roettger M."/>
            <person name="Stucken K."/>
            <person name="Landan G."/>
            <person name="Koch R."/>
            <person name="Major P."/>
            <person name="Gould S.B."/>
            <person name="Goremykin V.V."/>
            <person name="Rippka R."/>
            <person name="Tandeau de Marsac N."/>
            <person name="Gugger M."/>
            <person name="Lockhart P.J."/>
            <person name="Allen J.F."/>
            <person name="Brune I."/>
            <person name="Maus I."/>
            <person name="Puhler A."/>
            <person name="Martin W.F."/>
        </authorList>
    </citation>
    <scope>NUCLEOTIDE SEQUENCE [LARGE SCALE GENOMIC DNA]</scope>
    <source>
        <strain evidence="2 3">PCC 7110</strain>
    </source>
</reference>
<name>A0A139X306_9CYAN</name>
<dbReference type="EMBL" id="ANNX02000036">
    <property type="protein sequence ID" value="KYC39046.1"/>
    <property type="molecule type" value="Genomic_DNA"/>
</dbReference>
<sequence length="79" mass="8893">MFISGDHTESRQFNTCNWPGSEKPPAPESRIRKARNVGYKSIGILNDLRKTLSTVGRAMPHTSFSWWALALPMCSSKIK</sequence>
<dbReference type="Proteomes" id="UP000076925">
    <property type="component" value="Unassembled WGS sequence"/>
</dbReference>
<protein>
    <submittedName>
        <fullName evidence="2">Uncharacterized protein</fullName>
    </submittedName>
</protein>
<accession>A0A139X306</accession>
<organism evidence="2 3">
    <name type="scientific">Scytonema hofmannii PCC 7110</name>
    <dbReference type="NCBI Taxonomy" id="128403"/>
    <lineage>
        <taxon>Bacteria</taxon>
        <taxon>Bacillati</taxon>
        <taxon>Cyanobacteriota</taxon>
        <taxon>Cyanophyceae</taxon>
        <taxon>Nostocales</taxon>
        <taxon>Scytonemataceae</taxon>
        <taxon>Scytonema</taxon>
    </lineage>
</organism>
<feature type="compositionally biased region" description="Basic and acidic residues" evidence="1">
    <location>
        <begin position="1"/>
        <end position="10"/>
    </location>
</feature>
<evidence type="ECO:0000313" key="3">
    <source>
        <dbReference type="Proteomes" id="UP000076925"/>
    </source>
</evidence>
<dbReference type="AlphaFoldDB" id="A0A139X306"/>
<dbReference type="STRING" id="128403.WA1_34230"/>
<gene>
    <name evidence="2" type="ORF">WA1_34230</name>
</gene>
<evidence type="ECO:0000313" key="2">
    <source>
        <dbReference type="EMBL" id="KYC39046.1"/>
    </source>
</evidence>
<feature type="region of interest" description="Disordered" evidence="1">
    <location>
        <begin position="1"/>
        <end position="29"/>
    </location>
</feature>